<dbReference type="InterPro" id="IPR005835">
    <property type="entry name" value="NTP_transferase_dom"/>
</dbReference>
<evidence type="ECO:0000313" key="4">
    <source>
        <dbReference type="EMBL" id="GAG21869.1"/>
    </source>
</evidence>
<feature type="domain" description="Nucleotidyl transferase" evidence="3">
    <location>
        <begin position="2"/>
        <end position="55"/>
    </location>
</feature>
<evidence type="ECO:0000259" key="3">
    <source>
        <dbReference type="Pfam" id="PF00483"/>
    </source>
</evidence>
<evidence type="ECO:0000256" key="1">
    <source>
        <dbReference type="ARBA" id="ARBA00022679"/>
    </source>
</evidence>
<evidence type="ECO:0000256" key="2">
    <source>
        <dbReference type="ARBA" id="ARBA00022695"/>
    </source>
</evidence>
<dbReference type="PANTHER" id="PTHR43584:SF8">
    <property type="entry name" value="N-ACETYLMURAMATE ALPHA-1-PHOSPHATE URIDYLYLTRANSFERASE"/>
    <property type="match status" value="1"/>
</dbReference>
<comment type="caution">
    <text evidence="4">The sequence shown here is derived from an EMBL/GenBank/DDBJ whole genome shotgun (WGS) entry which is preliminary data.</text>
</comment>
<dbReference type="SUPFAM" id="SSF53448">
    <property type="entry name" value="Nucleotide-diphospho-sugar transferases"/>
    <property type="match status" value="1"/>
</dbReference>
<dbReference type="GO" id="GO:0016779">
    <property type="term" value="F:nucleotidyltransferase activity"/>
    <property type="evidence" value="ECO:0007669"/>
    <property type="project" value="UniProtKB-KW"/>
</dbReference>
<dbReference type="Pfam" id="PF00483">
    <property type="entry name" value="NTP_transferase"/>
    <property type="match status" value="1"/>
</dbReference>
<dbReference type="AlphaFoldDB" id="X0VTX1"/>
<organism evidence="4">
    <name type="scientific">marine sediment metagenome</name>
    <dbReference type="NCBI Taxonomy" id="412755"/>
    <lineage>
        <taxon>unclassified sequences</taxon>
        <taxon>metagenomes</taxon>
        <taxon>ecological metagenomes</taxon>
    </lineage>
</organism>
<reference evidence="4" key="1">
    <citation type="journal article" date="2014" name="Front. Microbiol.">
        <title>High frequency of phylogenetically diverse reductive dehalogenase-homologous genes in deep subseafloor sedimentary metagenomes.</title>
        <authorList>
            <person name="Kawai M."/>
            <person name="Futagami T."/>
            <person name="Toyoda A."/>
            <person name="Takaki Y."/>
            <person name="Nishi S."/>
            <person name="Hori S."/>
            <person name="Arai W."/>
            <person name="Tsubouchi T."/>
            <person name="Morono Y."/>
            <person name="Uchiyama I."/>
            <person name="Ito T."/>
            <person name="Fujiyama A."/>
            <person name="Inagaki F."/>
            <person name="Takami H."/>
        </authorList>
    </citation>
    <scope>NUCLEOTIDE SEQUENCE</scope>
    <source>
        <strain evidence="4">Expedition CK06-06</strain>
    </source>
</reference>
<feature type="non-terminal residue" evidence="4">
    <location>
        <position position="68"/>
    </location>
</feature>
<protein>
    <recommendedName>
        <fullName evidence="3">Nucleotidyl transferase domain-containing protein</fullName>
    </recommendedName>
</protein>
<accession>X0VTX1</accession>
<dbReference type="PANTHER" id="PTHR43584">
    <property type="entry name" value="NUCLEOTIDYL TRANSFERASE"/>
    <property type="match status" value="1"/>
</dbReference>
<dbReference type="EMBL" id="BARS01037048">
    <property type="protein sequence ID" value="GAG21869.1"/>
    <property type="molecule type" value="Genomic_DNA"/>
</dbReference>
<dbReference type="Gene3D" id="3.90.550.10">
    <property type="entry name" value="Spore Coat Polysaccharide Biosynthesis Protein SpsA, Chain A"/>
    <property type="match status" value="1"/>
</dbReference>
<name>X0VTX1_9ZZZZ</name>
<sequence>MKAIILAAGRGSRLKPLTDTIPKPLLEVNGKTILERAIDTLLEVGITDILVVVGHLAEKIKVVVDKYN</sequence>
<proteinExistence type="predicted"/>
<keyword evidence="2" id="KW-0548">Nucleotidyltransferase</keyword>
<keyword evidence="1" id="KW-0808">Transferase</keyword>
<gene>
    <name evidence="4" type="ORF">S01H1_56854</name>
</gene>
<dbReference type="InterPro" id="IPR029044">
    <property type="entry name" value="Nucleotide-diphossugar_trans"/>
</dbReference>
<dbReference type="InterPro" id="IPR050065">
    <property type="entry name" value="GlmU-like"/>
</dbReference>